<dbReference type="PANTHER" id="PTHR30290:SF9">
    <property type="entry name" value="OLIGOPEPTIDE-BINDING PROTEIN APPA"/>
    <property type="match status" value="1"/>
</dbReference>
<dbReference type="PANTHER" id="PTHR30290">
    <property type="entry name" value="PERIPLASMIC BINDING COMPONENT OF ABC TRANSPORTER"/>
    <property type="match status" value="1"/>
</dbReference>
<dbReference type="InterPro" id="IPR000914">
    <property type="entry name" value="SBP_5_dom"/>
</dbReference>
<dbReference type="RefSeq" id="WP_336349311.1">
    <property type="nucleotide sequence ID" value="NZ_JAZAQL010000001.1"/>
</dbReference>
<evidence type="ECO:0000313" key="7">
    <source>
        <dbReference type="Proteomes" id="UP001596395"/>
    </source>
</evidence>
<dbReference type="Gene3D" id="3.40.190.10">
    <property type="entry name" value="Periplasmic binding protein-like II"/>
    <property type="match status" value="1"/>
</dbReference>
<keyword evidence="2" id="KW-0813">Transport</keyword>
<reference evidence="6 7" key="1">
    <citation type="journal article" date="2019" name="Int. J. Syst. Evol. Microbiol.">
        <title>The Global Catalogue of Microorganisms (GCM) 10K type strain sequencing project: providing services to taxonomists for standard genome sequencing and annotation.</title>
        <authorList>
            <consortium name="The Broad Institute Genomics Platform"/>
            <consortium name="The Broad Institute Genome Sequencing Center for Infectious Disease"/>
            <person name="Wu L."/>
            <person name="Ma J."/>
        </authorList>
    </citation>
    <scope>NUCLEOTIDE SEQUENCE [LARGE SCALE GENOMIC DNA]</scope>
    <source>
        <strain evidence="6 7">GX26</strain>
    </source>
</reference>
<name>A0ABD5VAA3_9EURY</name>
<dbReference type="SUPFAM" id="SSF53850">
    <property type="entry name" value="Periplasmic binding protein-like II"/>
    <property type="match status" value="1"/>
</dbReference>
<accession>A0ABD5VAA3</accession>
<evidence type="ECO:0000313" key="6">
    <source>
        <dbReference type="EMBL" id="MFC6952327.1"/>
    </source>
</evidence>
<keyword evidence="7" id="KW-1185">Reference proteome</keyword>
<proteinExistence type="inferred from homology"/>
<sequence length="638" mass="70153">MTDNNSVPRRRFLQATGGAATAAALAGCLGGGDSTETEPETTTGGDGGDGGDGEDGGDGGSEGNDRTLQLINSTITTIDPIKATDTASGIIIQQVFDALMNYPNGEVAVENLLAEEVSVSDDFKTYTFKLKEGVEYHGDNGEVTAEDVVYSFERLAASSNSRRTYFILAYALNIAHETDSEDAYVPGSLQMAATGDYEFQMRLAKPFAPALEMLAYTSFSVIPKNIVGDIDVVPSGGLDSDETEELGEPMMEHKEFATNNPIGAGPYEFDHWETSQEAEVVRNDNYHGGEVLNGGVYWKVIPKAETAYQYSQNKNSDLISMPTSKYDPGKVQVEGTDDLGRRYGSYGPMDNGVTANYLEVATINSFYIGFNCENVEKPVRQAIAYAMNQQEGVEQVFKGRGAPAYHLTPPNIYPGGANEYTSHAENNYPYGYNTTQLNKAKNVMEEAGYGPDNKYEVTFTTYQSPTWQGLGKILRDKLASAHVNMQLEEAPFSTLLQRGRNGNLEAYSLGWIMDWPRPNNFLGQAVPELTNTDQEGGAQGFYLDWDGDDGGMSDAAQQAQSAWETIQNNPEPTDSAQSARDEAYVQMEEAMWEDMVLLPMYHRTDERMWYNWVDAPRFGGGGGSRQKRWKFVISQRDK</sequence>
<dbReference type="AlphaFoldDB" id="A0ABD5VAA3"/>
<dbReference type="InterPro" id="IPR039424">
    <property type="entry name" value="SBP_5"/>
</dbReference>
<feature type="region of interest" description="Disordered" evidence="4">
    <location>
        <begin position="27"/>
        <end position="66"/>
    </location>
</feature>
<organism evidence="6 7">
    <name type="scientific">Halorubellus litoreus</name>
    <dbReference type="NCBI Taxonomy" id="755308"/>
    <lineage>
        <taxon>Archaea</taxon>
        <taxon>Methanobacteriati</taxon>
        <taxon>Methanobacteriota</taxon>
        <taxon>Stenosarchaea group</taxon>
        <taxon>Halobacteria</taxon>
        <taxon>Halobacteriales</taxon>
        <taxon>Halorubellaceae</taxon>
        <taxon>Halorubellus</taxon>
    </lineage>
</organism>
<dbReference type="Gene3D" id="3.10.105.10">
    <property type="entry name" value="Dipeptide-binding Protein, Domain 3"/>
    <property type="match status" value="1"/>
</dbReference>
<feature type="domain" description="Solute-binding protein family 5" evidence="5">
    <location>
        <begin position="109"/>
        <end position="524"/>
    </location>
</feature>
<dbReference type="CDD" id="cd00995">
    <property type="entry name" value="PBP2_NikA_DppA_OppA_like"/>
    <property type="match status" value="1"/>
</dbReference>
<comment type="similarity">
    <text evidence="1">Belongs to the bacterial solute-binding protein 5 family.</text>
</comment>
<evidence type="ECO:0000256" key="2">
    <source>
        <dbReference type="ARBA" id="ARBA00022448"/>
    </source>
</evidence>
<keyword evidence="3" id="KW-0732">Signal</keyword>
<dbReference type="Proteomes" id="UP001596395">
    <property type="component" value="Unassembled WGS sequence"/>
</dbReference>
<gene>
    <name evidence="6" type="ORF">ACFQGB_05590</name>
</gene>
<evidence type="ECO:0000256" key="4">
    <source>
        <dbReference type="SAM" id="MobiDB-lite"/>
    </source>
</evidence>
<evidence type="ECO:0000259" key="5">
    <source>
        <dbReference type="Pfam" id="PF00496"/>
    </source>
</evidence>
<dbReference type="PROSITE" id="PS51318">
    <property type="entry name" value="TAT"/>
    <property type="match status" value="1"/>
</dbReference>
<dbReference type="EMBL" id="JBHSXN010000001">
    <property type="protein sequence ID" value="MFC6952327.1"/>
    <property type="molecule type" value="Genomic_DNA"/>
</dbReference>
<evidence type="ECO:0000256" key="1">
    <source>
        <dbReference type="ARBA" id="ARBA00005695"/>
    </source>
</evidence>
<protein>
    <submittedName>
        <fullName evidence="6">ABC transporter substrate-binding protein</fullName>
    </submittedName>
</protein>
<evidence type="ECO:0000256" key="3">
    <source>
        <dbReference type="ARBA" id="ARBA00022729"/>
    </source>
</evidence>
<dbReference type="Pfam" id="PF00496">
    <property type="entry name" value="SBP_bac_5"/>
    <property type="match status" value="1"/>
</dbReference>
<dbReference type="InterPro" id="IPR006311">
    <property type="entry name" value="TAT_signal"/>
</dbReference>
<comment type="caution">
    <text evidence="6">The sequence shown here is derived from an EMBL/GenBank/DDBJ whole genome shotgun (WGS) entry which is preliminary data.</text>
</comment>